<dbReference type="EC" id="3.6.4.-" evidence="9"/>
<comment type="subunit">
    <text evidence="9">Homodimer. Binds to stalled ribosomes, contacting rRNA.</text>
</comment>
<dbReference type="Gene3D" id="3.30.1370.110">
    <property type="match status" value="1"/>
</dbReference>
<feature type="compositionally biased region" description="Basic and acidic residues" evidence="11">
    <location>
        <begin position="673"/>
        <end position="687"/>
    </location>
</feature>
<feature type="region of interest" description="Disordered" evidence="11">
    <location>
        <begin position="664"/>
        <end position="694"/>
    </location>
</feature>
<dbReference type="GO" id="GO:0030983">
    <property type="term" value="F:mismatched DNA binding"/>
    <property type="evidence" value="ECO:0007669"/>
    <property type="project" value="InterPro"/>
</dbReference>
<dbReference type="SMART" id="SM00534">
    <property type="entry name" value="MUTSac"/>
    <property type="match status" value="1"/>
</dbReference>
<evidence type="ECO:0000256" key="10">
    <source>
        <dbReference type="SAM" id="Coils"/>
    </source>
</evidence>
<dbReference type="Pfam" id="PF01713">
    <property type="entry name" value="Smr"/>
    <property type="match status" value="1"/>
</dbReference>
<dbReference type="SMART" id="SM00533">
    <property type="entry name" value="MUTSd"/>
    <property type="match status" value="1"/>
</dbReference>
<accession>A0A9R1CV40</accession>
<evidence type="ECO:0000313" key="14">
    <source>
        <dbReference type="Proteomes" id="UP000825483"/>
    </source>
</evidence>
<dbReference type="FunFam" id="3.40.50.300:FF:001531">
    <property type="entry name" value="Endonuclease MutS2"/>
    <property type="match status" value="1"/>
</dbReference>
<dbReference type="InterPro" id="IPR036063">
    <property type="entry name" value="Smr_dom_sf"/>
</dbReference>
<dbReference type="GeneID" id="72468929"/>
<evidence type="ECO:0000256" key="9">
    <source>
        <dbReference type="HAMAP-Rule" id="MF_00092"/>
    </source>
</evidence>
<dbReference type="Pfam" id="PF20297">
    <property type="entry name" value="MSSS"/>
    <property type="match status" value="1"/>
</dbReference>
<dbReference type="InterPro" id="IPR002625">
    <property type="entry name" value="Smr_dom"/>
</dbReference>
<dbReference type="EMBL" id="BPUB01000001">
    <property type="protein sequence ID" value="GJG58027.1"/>
    <property type="molecule type" value="Genomic_DNA"/>
</dbReference>
<dbReference type="GO" id="GO:0006298">
    <property type="term" value="P:mismatch repair"/>
    <property type="evidence" value="ECO:0007669"/>
    <property type="project" value="InterPro"/>
</dbReference>
<evidence type="ECO:0000256" key="6">
    <source>
        <dbReference type="ARBA" id="ARBA00022840"/>
    </source>
</evidence>
<dbReference type="GO" id="GO:0016887">
    <property type="term" value="F:ATP hydrolysis activity"/>
    <property type="evidence" value="ECO:0007669"/>
    <property type="project" value="InterPro"/>
</dbReference>
<keyword evidence="2 9" id="KW-0699">rRNA-binding</keyword>
<dbReference type="SUPFAM" id="SSF160443">
    <property type="entry name" value="SMR domain-like"/>
    <property type="match status" value="1"/>
</dbReference>
<comment type="caution">
    <text evidence="13">The sequence shown here is derived from an EMBL/GenBank/DDBJ whole genome shotgun (WGS) entry which is preliminary data.</text>
</comment>
<evidence type="ECO:0000256" key="2">
    <source>
        <dbReference type="ARBA" id="ARBA00022730"/>
    </source>
</evidence>
<dbReference type="EC" id="3.1.-.-" evidence="9"/>
<protein>
    <recommendedName>
        <fullName evidence="9">Endonuclease MutS2</fullName>
        <ecNumber evidence="9">3.1.-.-</ecNumber>
    </recommendedName>
    <alternativeName>
        <fullName evidence="9">Ribosome-associated protein quality control-upstream factor</fullName>
        <shortName evidence="9">RQC-upstream factor</shortName>
        <shortName evidence="9">RqcU</shortName>
        <ecNumber evidence="9">3.6.4.-</ecNumber>
    </alternativeName>
</protein>
<evidence type="ECO:0000256" key="8">
    <source>
        <dbReference type="ARBA" id="ARBA00023125"/>
    </source>
</evidence>
<sequence>MIYPKNYEQKIGFVEIRNILKGFCLSTLGKSLVETMAFTDDAEELNVRMDEIREMRRILETADGFPLDNFIDVRDSLKHVRLEGTHMDEGELFDLKRSLQTIIALTAYLYRGDEDDEGNVTYYYPALHDLADGVATFPRIVSRIEQIIDKFGRMRDTASPQLNDIRRELARTEGSISRTLLGILKSAQSEGVVDKDVTPAVRDGRLVIPVAPGLKRRIAGIVHDESATGRTVYIEPTQVVEANNRIRELESDERREIVRILTEISKIIRPYVREMLDSYDFLAAVDFIHAKALFAGKYRAFEPTIADKPYIDWIQARHPLLETHLAGAIVPLDIMLTPDKRMLIISGPNAGGKSVCLKTVALLQYMVQCGMPIPVGDRSRVGVFSDLMIDIGDEQSLENDLSTYSSHLYNMKNMMKQASDRTLILIDEFGTGTEPQIGGAIAESVLKQLWKKGAWAVITTHYQNLKHFADSHDHVANGAMLYDRHLMKPLFRLAIGRPGSSFAIEIARQTGIPDEVIRDASDIVGSDYIQSDKYLQDIVRDKRYWESKRQTIHQKEKELERAIEKYEHGVTDVDKARKEILDKAREQAAELIKATNQRIENTIREIRESQAEKESTKRLRQQLAEYEQGVKAGELPSSTSKGGKVKNHGLMTDDDFRKKVEQINSRKARHERHLAEKAKRKAEDGKRTSAATANRPISVGDSVRIKGLTSVGTVEAVSGKQATVAFGDMRSKMDIGRLERVEVKSEAQPASSSLNNLQTYSPGSRMTRQTIDEHRNNFRQEIDVRGMRADEALNAVQHFLDDAILVGVADVHILHGKGNGILRTLIRQYLATVPNVRNFHDEDVRFGGAGITVVEL</sequence>
<evidence type="ECO:0000256" key="3">
    <source>
        <dbReference type="ARBA" id="ARBA00022741"/>
    </source>
</evidence>
<dbReference type="GO" id="GO:0005524">
    <property type="term" value="F:ATP binding"/>
    <property type="evidence" value="ECO:0007669"/>
    <property type="project" value="UniProtKB-UniRule"/>
</dbReference>
<gene>
    <name evidence="9 13" type="primary">mutS2</name>
    <name evidence="9" type="synonym">rqcU</name>
    <name evidence="13" type="ORF">PRLR5076_08780</name>
</gene>
<evidence type="ECO:0000256" key="11">
    <source>
        <dbReference type="SAM" id="MobiDB-lite"/>
    </source>
</evidence>
<feature type="binding site" evidence="9">
    <location>
        <begin position="347"/>
        <end position="354"/>
    </location>
    <ligand>
        <name>ATP</name>
        <dbReference type="ChEBI" id="CHEBI:30616"/>
    </ligand>
</feature>
<dbReference type="InterPro" id="IPR027417">
    <property type="entry name" value="P-loop_NTPase"/>
</dbReference>
<dbReference type="AlphaFoldDB" id="A0A9R1CV40"/>
<dbReference type="InterPro" id="IPR000432">
    <property type="entry name" value="DNA_mismatch_repair_MutS_C"/>
</dbReference>
<dbReference type="SUPFAM" id="SSF48334">
    <property type="entry name" value="DNA repair protein MutS, domain III"/>
    <property type="match status" value="1"/>
</dbReference>
<dbReference type="InterPro" id="IPR007696">
    <property type="entry name" value="DNA_mismatch_repair_MutS_core"/>
</dbReference>
<feature type="domain" description="Smr" evidence="12">
    <location>
        <begin position="782"/>
        <end position="856"/>
    </location>
</feature>
<evidence type="ECO:0000256" key="1">
    <source>
        <dbReference type="ARBA" id="ARBA00022722"/>
    </source>
</evidence>
<evidence type="ECO:0000313" key="13">
    <source>
        <dbReference type="EMBL" id="GJG58027.1"/>
    </source>
</evidence>
<evidence type="ECO:0000256" key="4">
    <source>
        <dbReference type="ARBA" id="ARBA00022759"/>
    </source>
</evidence>
<evidence type="ECO:0000256" key="5">
    <source>
        <dbReference type="ARBA" id="ARBA00022801"/>
    </source>
</evidence>
<proteinExistence type="inferred from homology"/>
<dbReference type="GO" id="GO:0140664">
    <property type="term" value="F:ATP-dependent DNA damage sensor activity"/>
    <property type="evidence" value="ECO:0007669"/>
    <property type="project" value="InterPro"/>
</dbReference>
<keyword evidence="1 9" id="KW-0540">Nuclease</keyword>
<name>A0A9R1CV40_9BACT</name>
<dbReference type="Proteomes" id="UP000825483">
    <property type="component" value="Unassembled WGS sequence"/>
</dbReference>
<dbReference type="InterPro" id="IPR036187">
    <property type="entry name" value="DNA_mismatch_repair_MutS_sf"/>
</dbReference>
<comment type="function">
    <text evidence="9">Endonuclease that is involved in the suppression of homologous recombination and thus may have a key role in the control of bacterial genetic diversity.</text>
</comment>
<dbReference type="Pfam" id="PF00488">
    <property type="entry name" value="MutS_V"/>
    <property type="match status" value="1"/>
</dbReference>
<dbReference type="InterPro" id="IPR046893">
    <property type="entry name" value="MSSS"/>
</dbReference>
<dbReference type="HAMAP" id="MF_00092">
    <property type="entry name" value="MutS2"/>
    <property type="match status" value="1"/>
</dbReference>
<dbReference type="GO" id="GO:0045910">
    <property type="term" value="P:negative regulation of DNA recombination"/>
    <property type="evidence" value="ECO:0007669"/>
    <property type="project" value="InterPro"/>
</dbReference>
<keyword evidence="4 9" id="KW-0255">Endonuclease</keyword>
<dbReference type="InterPro" id="IPR005747">
    <property type="entry name" value="MutS2"/>
</dbReference>
<dbReference type="GO" id="GO:0019843">
    <property type="term" value="F:rRNA binding"/>
    <property type="evidence" value="ECO:0007669"/>
    <property type="project" value="UniProtKB-UniRule"/>
</dbReference>
<feature type="coiled-coil region" evidence="10">
    <location>
        <begin position="585"/>
        <end position="619"/>
    </location>
</feature>
<comment type="similarity">
    <text evidence="9">Belongs to the DNA mismatch repair MutS family. MutS2 subfamily.</text>
</comment>
<keyword evidence="8 9" id="KW-0238">DNA-binding</keyword>
<keyword evidence="3 9" id="KW-0547">Nucleotide-binding</keyword>
<keyword evidence="7 9" id="KW-0694">RNA-binding</keyword>
<organism evidence="13 14">
    <name type="scientific">Prevotella lacticifex</name>
    <dbReference type="NCBI Taxonomy" id="2854755"/>
    <lineage>
        <taxon>Bacteria</taxon>
        <taxon>Pseudomonadati</taxon>
        <taxon>Bacteroidota</taxon>
        <taxon>Bacteroidia</taxon>
        <taxon>Bacteroidales</taxon>
        <taxon>Prevotellaceae</taxon>
        <taxon>Prevotella</taxon>
    </lineage>
</organism>
<keyword evidence="6 9" id="KW-0067">ATP-binding</keyword>
<keyword evidence="5 9" id="KW-0378">Hydrolase</keyword>
<evidence type="ECO:0000259" key="12">
    <source>
        <dbReference type="PROSITE" id="PS50828"/>
    </source>
</evidence>
<keyword evidence="10" id="KW-0175">Coiled coil</keyword>
<dbReference type="GO" id="GO:0004519">
    <property type="term" value="F:endonuclease activity"/>
    <property type="evidence" value="ECO:0007669"/>
    <property type="project" value="UniProtKB-UniRule"/>
</dbReference>
<dbReference type="RefSeq" id="WP_223927157.1">
    <property type="nucleotide sequence ID" value="NZ_BPTU01000005.1"/>
</dbReference>
<keyword evidence="14" id="KW-1185">Reference proteome</keyword>
<dbReference type="PANTHER" id="PTHR48466:SF2">
    <property type="entry name" value="OS10G0509000 PROTEIN"/>
    <property type="match status" value="1"/>
</dbReference>
<dbReference type="NCBIfam" id="TIGR01069">
    <property type="entry name" value="mutS2"/>
    <property type="match status" value="1"/>
</dbReference>
<dbReference type="PANTHER" id="PTHR48466">
    <property type="entry name" value="OS10G0509000 PROTEIN-RELATED"/>
    <property type="match status" value="1"/>
</dbReference>
<dbReference type="GO" id="GO:0043023">
    <property type="term" value="F:ribosomal large subunit binding"/>
    <property type="evidence" value="ECO:0007669"/>
    <property type="project" value="UniProtKB-UniRule"/>
</dbReference>
<evidence type="ECO:0000256" key="7">
    <source>
        <dbReference type="ARBA" id="ARBA00022884"/>
    </source>
</evidence>
<dbReference type="GO" id="GO:0072344">
    <property type="term" value="P:rescue of stalled ribosome"/>
    <property type="evidence" value="ECO:0007669"/>
    <property type="project" value="UniProtKB-UniRule"/>
</dbReference>
<comment type="function">
    <text evidence="9">Acts as a ribosome collision sensor, splitting the ribosome into its 2 subunits. Detects stalled/collided 70S ribosomes which it binds and splits by an ATP-hydrolysis driven conformational change. Acts upstream of the ribosome quality control system (RQC), a ribosome-associated complex that mediates the extraction of incompletely synthesized nascent chains from stalled ribosomes and their subsequent degradation. Probably generates substrates for RQC.</text>
</comment>
<dbReference type="PIRSF" id="PIRSF005814">
    <property type="entry name" value="MutS_YshD"/>
    <property type="match status" value="1"/>
</dbReference>
<dbReference type="PROSITE" id="PS50828">
    <property type="entry name" value="SMR"/>
    <property type="match status" value="1"/>
</dbReference>
<reference evidence="13" key="1">
    <citation type="journal article" date="2022" name="Int. J. Syst. Evol. Microbiol.">
        <title>Prevotella lacticifex sp. nov., isolated from the rumen of cows.</title>
        <authorList>
            <person name="Shinkai T."/>
            <person name="Ikeyama N."/>
            <person name="Kumagai M."/>
            <person name="Ohmori H."/>
            <person name="Sakamoto M."/>
            <person name="Ohkuma M."/>
            <person name="Mitsumori M."/>
        </authorList>
    </citation>
    <scope>NUCLEOTIDE SEQUENCE</scope>
    <source>
        <strain evidence="13">R5076</strain>
    </source>
</reference>
<dbReference type="SUPFAM" id="SSF52540">
    <property type="entry name" value="P-loop containing nucleoside triphosphate hydrolases"/>
    <property type="match status" value="1"/>
</dbReference>
<dbReference type="SMART" id="SM00463">
    <property type="entry name" value="SMR"/>
    <property type="match status" value="1"/>
</dbReference>
<dbReference type="InterPro" id="IPR045076">
    <property type="entry name" value="MutS"/>
</dbReference>
<dbReference type="FunFam" id="3.30.1370.110:FF:000004">
    <property type="entry name" value="Endonuclease MutS2"/>
    <property type="match status" value="1"/>
</dbReference>
<dbReference type="Gene3D" id="3.40.50.300">
    <property type="entry name" value="P-loop containing nucleotide triphosphate hydrolases"/>
    <property type="match status" value="1"/>
</dbReference>